<evidence type="ECO:0000256" key="5">
    <source>
        <dbReference type="ARBA" id="ARBA00022989"/>
    </source>
</evidence>
<dbReference type="GO" id="GO:0016020">
    <property type="term" value="C:membrane"/>
    <property type="evidence" value="ECO:0007669"/>
    <property type="project" value="UniProtKB-SubCell"/>
</dbReference>
<keyword evidence="7" id="KW-0325">Glycoprotein</keyword>
<feature type="region of interest" description="Disordered" evidence="8">
    <location>
        <begin position="49"/>
        <end position="143"/>
    </location>
</feature>
<dbReference type="Pfam" id="PF05283">
    <property type="entry name" value="MGC-24"/>
    <property type="match status" value="1"/>
</dbReference>
<keyword evidence="3 9" id="KW-0812">Transmembrane</keyword>
<evidence type="ECO:0000313" key="11">
    <source>
        <dbReference type="Proteomes" id="UP000002281"/>
    </source>
</evidence>
<dbReference type="AlphaFoldDB" id="A0A9L0SXJ0"/>
<protein>
    <submittedName>
        <fullName evidence="10">Transmembrane protein 123</fullName>
    </submittedName>
</protein>
<dbReference type="InterPro" id="IPR007947">
    <property type="entry name" value="CD164_MGC24"/>
</dbReference>
<keyword evidence="5 9" id="KW-1133">Transmembrane helix</keyword>
<evidence type="ECO:0000313" key="10">
    <source>
        <dbReference type="Ensembl" id="ENSECAP00000080742.1"/>
    </source>
</evidence>
<evidence type="ECO:0000256" key="1">
    <source>
        <dbReference type="ARBA" id="ARBA00004479"/>
    </source>
</evidence>
<evidence type="ECO:0000256" key="6">
    <source>
        <dbReference type="ARBA" id="ARBA00023136"/>
    </source>
</evidence>
<accession>A0A9L0SXJ0</accession>
<dbReference type="Proteomes" id="UP000002281">
    <property type="component" value="Chromosome 7"/>
</dbReference>
<dbReference type="PANTHER" id="PTHR11337:SF14">
    <property type="entry name" value="PORIMIN"/>
    <property type="match status" value="1"/>
</dbReference>
<evidence type="ECO:0000256" key="3">
    <source>
        <dbReference type="ARBA" id="ARBA00022692"/>
    </source>
</evidence>
<keyword evidence="6 9" id="KW-0472">Membrane</keyword>
<feature type="transmembrane region" description="Helical" evidence="9">
    <location>
        <begin position="6"/>
        <end position="23"/>
    </location>
</feature>
<evidence type="ECO:0000256" key="2">
    <source>
        <dbReference type="ARBA" id="ARBA00005341"/>
    </source>
</evidence>
<proteinExistence type="inferred from homology"/>
<keyword evidence="11" id="KW-1185">Reference proteome</keyword>
<reference evidence="10" key="3">
    <citation type="submission" date="2025-09" db="UniProtKB">
        <authorList>
            <consortium name="Ensembl"/>
        </authorList>
    </citation>
    <scope>IDENTIFICATION</scope>
    <source>
        <strain evidence="10">Thoroughbred</strain>
    </source>
</reference>
<reference evidence="10" key="2">
    <citation type="submission" date="2025-08" db="UniProtKB">
        <authorList>
            <consortium name="Ensembl"/>
        </authorList>
    </citation>
    <scope>IDENTIFICATION</scope>
    <source>
        <strain evidence="10">Thoroughbred</strain>
    </source>
</reference>
<keyword evidence="4" id="KW-0732">Signal</keyword>
<sequence length="223" mass="23583">MGLGARGGWAVVMLGALLLLALLKVAVDSSDQERYFFIFIGFPSSTVRSMVPQNTSTTSPGTTTHVSSSHINASSSSTVKPSTTPFSSKNMTTTTLKPVATSKMTTPGVSTKMTSTTLKSTPKITSVSQNTSQMSTSTMTTTHNSSMMTTTHNGSVTSVSSSVTITATINSKENKGSKFDTGSFVGGIVLTLGILSILYMGCKIYYSRRGIRYTTIDEHDAII</sequence>
<evidence type="ECO:0000256" key="9">
    <source>
        <dbReference type="SAM" id="Phobius"/>
    </source>
</evidence>
<name>A0A9L0SXJ0_HORSE</name>
<gene>
    <name evidence="10" type="primary">TMEM123</name>
</gene>
<feature type="transmembrane region" description="Helical" evidence="9">
    <location>
        <begin position="184"/>
        <end position="202"/>
    </location>
</feature>
<feature type="compositionally biased region" description="Polar residues" evidence="8">
    <location>
        <begin position="90"/>
        <end position="109"/>
    </location>
</feature>
<feature type="compositionally biased region" description="Low complexity" evidence="8">
    <location>
        <begin position="55"/>
        <end position="89"/>
    </location>
</feature>
<dbReference type="GeneTree" id="ENSGT00530000063929"/>
<comment type="similarity">
    <text evidence="2">Belongs to the CD164 family.</text>
</comment>
<evidence type="ECO:0000256" key="7">
    <source>
        <dbReference type="ARBA" id="ARBA00023180"/>
    </source>
</evidence>
<reference evidence="10 11" key="1">
    <citation type="journal article" date="2009" name="Science">
        <title>Genome sequence, comparative analysis, and population genetics of the domestic horse.</title>
        <authorList>
            <consortium name="Broad Institute Genome Sequencing Platform"/>
            <consortium name="Broad Institute Whole Genome Assembly Team"/>
            <person name="Wade C.M."/>
            <person name="Giulotto E."/>
            <person name="Sigurdsson S."/>
            <person name="Zoli M."/>
            <person name="Gnerre S."/>
            <person name="Imsland F."/>
            <person name="Lear T.L."/>
            <person name="Adelson D.L."/>
            <person name="Bailey E."/>
            <person name="Bellone R.R."/>
            <person name="Bloecker H."/>
            <person name="Distl O."/>
            <person name="Edgar R.C."/>
            <person name="Garber M."/>
            <person name="Leeb T."/>
            <person name="Mauceli E."/>
            <person name="MacLeod J.N."/>
            <person name="Penedo M.C.T."/>
            <person name="Raison J.M."/>
            <person name="Sharpe T."/>
            <person name="Vogel J."/>
            <person name="Andersson L."/>
            <person name="Antczak D.F."/>
            <person name="Biagi T."/>
            <person name="Binns M.M."/>
            <person name="Chowdhary B.P."/>
            <person name="Coleman S.J."/>
            <person name="Della Valle G."/>
            <person name="Fryc S."/>
            <person name="Guerin G."/>
            <person name="Hasegawa T."/>
            <person name="Hill E.W."/>
            <person name="Jurka J."/>
            <person name="Kiialainen A."/>
            <person name="Lindgren G."/>
            <person name="Liu J."/>
            <person name="Magnani E."/>
            <person name="Mickelson J.R."/>
            <person name="Murray J."/>
            <person name="Nergadze S.G."/>
            <person name="Onofrio R."/>
            <person name="Pedroni S."/>
            <person name="Piras M.F."/>
            <person name="Raudsepp T."/>
            <person name="Rocchi M."/>
            <person name="Roeed K.H."/>
            <person name="Ryder O.A."/>
            <person name="Searle S."/>
            <person name="Skow L."/>
            <person name="Swinburne J.E."/>
            <person name="Syvaenen A.C."/>
            <person name="Tozaki T."/>
            <person name="Valberg S.J."/>
            <person name="Vaudin M."/>
            <person name="White J.R."/>
            <person name="Zody M.C."/>
            <person name="Lander E.S."/>
            <person name="Lindblad-Toh K."/>
        </authorList>
    </citation>
    <scope>NUCLEOTIDE SEQUENCE [LARGE SCALE GENOMIC DNA]</scope>
    <source>
        <strain evidence="10 11">Thoroughbred</strain>
    </source>
</reference>
<evidence type="ECO:0000256" key="8">
    <source>
        <dbReference type="SAM" id="MobiDB-lite"/>
    </source>
</evidence>
<evidence type="ECO:0000256" key="4">
    <source>
        <dbReference type="ARBA" id="ARBA00022729"/>
    </source>
</evidence>
<comment type="subcellular location">
    <subcellularLocation>
        <location evidence="1">Membrane</location>
        <topology evidence="1">Single-pass type I membrane protein</topology>
    </subcellularLocation>
</comment>
<dbReference type="Ensembl" id="ENSECAT00000109191.1">
    <property type="protein sequence ID" value="ENSECAP00000080742.1"/>
    <property type="gene ID" value="ENSECAG00000033952.3"/>
</dbReference>
<organism evidence="10 11">
    <name type="scientific">Equus caballus</name>
    <name type="common">Horse</name>
    <dbReference type="NCBI Taxonomy" id="9796"/>
    <lineage>
        <taxon>Eukaryota</taxon>
        <taxon>Metazoa</taxon>
        <taxon>Chordata</taxon>
        <taxon>Craniata</taxon>
        <taxon>Vertebrata</taxon>
        <taxon>Euteleostomi</taxon>
        <taxon>Mammalia</taxon>
        <taxon>Eutheria</taxon>
        <taxon>Laurasiatheria</taxon>
        <taxon>Perissodactyla</taxon>
        <taxon>Equidae</taxon>
        <taxon>Equus</taxon>
    </lineage>
</organism>
<feature type="compositionally biased region" description="Low complexity" evidence="8">
    <location>
        <begin position="110"/>
        <end position="143"/>
    </location>
</feature>
<dbReference type="PANTHER" id="PTHR11337">
    <property type="entry name" value="MUCIN/PORIMIN"/>
    <property type="match status" value="1"/>
</dbReference>